<dbReference type="RefSeq" id="WP_320942416.1">
    <property type="nucleotide sequence ID" value="NZ_BAABEU010000003.1"/>
</dbReference>
<dbReference type="SUPFAM" id="SSF55464">
    <property type="entry name" value="Origin of replication-binding domain, RBD-like"/>
    <property type="match status" value="1"/>
</dbReference>
<dbReference type="Pfam" id="PF13604">
    <property type="entry name" value="AAA_30"/>
    <property type="match status" value="1"/>
</dbReference>
<dbReference type="Gene3D" id="3.40.50.300">
    <property type="entry name" value="P-loop containing nucleotide triphosphate hydrolases"/>
    <property type="match status" value="2"/>
</dbReference>
<reference evidence="4 5" key="1">
    <citation type="submission" date="2023-11" db="EMBL/GenBank/DDBJ databases">
        <title>Genome sequence of Microbacterium rhizosphaerae KACC 19337.</title>
        <authorList>
            <person name="Choi H."/>
            <person name="Kim S."/>
            <person name="Kim Y."/>
            <person name="Kwon S.-W."/>
            <person name="Heo J."/>
        </authorList>
    </citation>
    <scope>NUCLEOTIDE SEQUENCE [LARGE SCALE GENOMIC DNA]</scope>
    <source>
        <strain evidence="4 5">KACC 19337</strain>
    </source>
</reference>
<feature type="domain" description="TrwC relaxase" evidence="3">
    <location>
        <begin position="66"/>
        <end position="315"/>
    </location>
</feature>
<protein>
    <submittedName>
        <fullName evidence="4">AAA family ATPase</fullName>
    </submittedName>
</protein>
<dbReference type="PANTHER" id="PTHR43788:SF6">
    <property type="entry name" value="DNA HELICASE B"/>
    <property type="match status" value="1"/>
</dbReference>
<evidence type="ECO:0000256" key="1">
    <source>
        <dbReference type="ARBA" id="ARBA00022741"/>
    </source>
</evidence>
<organism evidence="4 5">
    <name type="scientific">Microbacterium rhizosphaerae</name>
    <dbReference type="NCBI Taxonomy" id="1678237"/>
    <lineage>
        <taxon>Bacteria</taxon>
        <taxon>Bacillati</taxon>
        <taxon>Actinomycetota</taxon>
        <taxon>Actinomycetes</taxon>
        <taxon>Micrococcales</taxon>
        <taxon>Microbacteriaceae</taxon>
        <taxon>Microbacterium</taxon>
    </lineage>
</organism>
<dbReference type="InterPro" id="IPR014862">
    <property type="entry name" value="TrwC"/>
</dbReference>
<evidence type="ECO:0000256" key="2">
    <source>
        <dbReference type="ARBA" id="ARBA00022840"/>
    </source>
</evidence>
<dbReference type="InterPro" id="IPR027417">
    <property type="entry name" value="P-loop_NTPase"/>
</dbReference>
<accession>A0ABZ0SPX7</accession>
<keyword evidence="5" id="KW-1185">Reference proteome</keyword>
<dbReference type="EMBL" id="CP139368">
    <property type="protein sequence ID" value="WPR89702.1"/>
    <property type="molecule type" value="Genomic_DNA"/>
</dbReference>
<sequence>MRGGLERWKRGVESHGVRQALAYAFDGTCDAHLRGAHGVQKLENYSGSDDATRYTVSGGAITADLLDSAHLARWLNGDDPETGEHRGRHLDSPTADLVLDGTINAPKSFSIAALIDVELASQFEALQDRLRDRIILTWQKELNARRGAGGRIRESLQRIEVVELQHRRSRALDPHIHRHLWLNVKVQGEDGQWSNVDSRVAMKLHTVINAEGELAARTDTEWVDALARRGYTLNEDGEIAQLAHLVRPLSRRANQIEANRMRHLAEWRSLHPQQEPSAEVLAQIDRWAWASGRPNKPNDLDESTWEAMIRDELTALDPGLWDAGDPIEPSVQPIAALDRDLLAVRAIADADRRAAHSGGRFSRYDIQAGAMRAVASCSVQADRPVLQEVIEDIVERALRDSVDLLHDQIDVPSHVKHLMSAATAALKLDLVAKFDVLNRPGTDIPRVAVTQLSATVLEPNTSIDPAQSDAAGAIGGTCRLVTVSGPAGSGKTTILRVAQAALARQGRRMIVVAPTKKAASVAGREIGAAASSLHALLVDHGWRFADDDSGAQIWTRLRLGDVDASTGAAYAGPQRYPLAPGDRIVVDESGMVDLATANLLAEIALETGAGIAMVGDDLQARPVGHSGAMACMARRSGAVVELSAVHRFRDPDYGALTIRMRLPATLEEAAAVAHELGERGCIRRVDDEDAARQAMVVAYFEHARPGHRVALVTATNADAAAVSEEIQQRRIALGQLHVEAAAAGMGEQCLLIGDLVQTRRNDRLSGVENRATWTIEAMDATYVWLASVDDAGDHRVVSRDYASEHIQLAYASTVHGIQGETTDISIVGPGVDAAGFYVGMTRGRFHNEALVTKGSSAEAERDIAETLMRGTIEVTLDDARASARSELGRAARPRVVRQVEDAVGVPDATTSTGVDLG</sequence>
<dbReference type="Pfam" id="PF08751">
    <property type="entry name" value="TrwC"/>
    <property type="match status" value="1"/>
</dbReference>
<name>A0ABZ0SPX7_9MICO</name>
<keyword evidence="1" id="KW-0547">Nucleotide-binding</keyword>
<dbReference type="Proteomes" id="UP001323798">
    <property type="component" value="Chromosome"/>
</dbReference>
<proteinExistence type="predicted"/>
<dbReference type="SUPFAM" id="SSF52540">
    <property type="entry name" value="P-loop containing nucleoside triphosphate hydrolases"/>
    <property type="match status" value="1"/>
</dbReference>
<dbReference type="InterPro" id="IPR050534">
    <property type="entry name" value="Coronavir_polyprotein_1ab"/>
</dbReference>
<evidence type="ECO:0000313" key="4">
    <source>
        <dbReference type="EMBL" id="WPR89702.1"/>
    </source>
</evidence>
<gene>
    <name evidence="4" type="ORF">SM116_18390</name>
</gene>
<evidence type="ECO:0000259" key="3">
    <source>
        <dbReference type="Pfam" id="PF08751"/>
    </source>
</evidence>
<dbReference type="Gene3D" id="2.30.30.940">
    <property type="match status" value="1"/>
</dbReference>
<dbReference type="PANTHER" id="PTHR43788">
    <property type="entry name" value="DNA2/NAM7 HELICASE FAMILY MEMBER"/>
    <property type="match status" value="1"/>
</dbReference>
<evidence type="ECO:0000313" key="5">
    <source>
        <dbReference type="Proteomes" id="UP001323798"/>
    </source>
</evidence>
<keyword evidence="2" id="KW-0067">ATP-binding</keyword>